<sequence>MSNPINRLLFLPLLLFLISASVFQPKWLVLGSPVHERTLRRPDPLRHLKNYNGQFDVRNKHYIDSTAFTGVHGYAIALVWLLCGLALGIFLIVRCLGSGSALLPFKDFLDPHNILIFSLILFFTFLAIIASSFVLSTNQKTQRRTETLKETVVGIGGGAYNNITKVIRAMKEMQYLLLPYNQKISTNLNSTIGTLRTGSRVLRRFVARTGHYVHEATRAWYVAHVVLVTINLVMLIAALVSLLLHWRPGFITLIFCCWFLTSLCWVLTGLNFFLHTFADDACSAIVDLEQNPKDSSLTSMLPCLNESESGKLLSDVGYTVHNFIVELNSNVSVIYRFLGVDGESVDLVSIIKICDPFSQAPNYTYNPQSCSDDAIQISELPRILAEVTCHRNEKVEKCRKEGKFLSQASYNMAHAYGRSIQNLLDIYPELESLSRCTFVKNGFSDILIHQCEPIRASTKLMWSFMLTLSIVMVFLELAWLADAFLCWGKSISIGSRRPQSQN</sequence>
<proteinExistence type="predicted"/>
<protein>
    <submittedName>
        <fullName evidence="1">Uncharacterized protein</fullName>
    </submittedName>
</protein>
<name>A0ACB9LUM5_BAUVA</name>
<gene>
    <name evidence="1" type="ORF">L6164_027922</name>
</gene>
<evidence type="ECO:0000313" key="1">
    <source>
        <dbReference type="EMBL" id="KAI4315075.1"/>
    </source>
</evidence>
<comment type="caution">
    <text evidence="1">The sequence shown here is derived from an EMBL/GenBank/DDBJ whole genome shotgun (WGS) entry which is preliminary data.</text>
</comment>
<dbReference type="Proteomes" id="UP000828941">
    <property type="component" value="Chromosome 11"/>
</dbReference>
<keyword evidence="2" id="KW-1185">Reference proteome</keyword>
<evidence type="ECO:0000313" key="2">
    <source>
        <dbReference type="Proteomes" id="UP000828941"/>
    </source>
</evidence>
<accession>A0ACB9LUM5</accession>
<organism evidence="1 2">
    <name type="scientific">Bauhinia variegata</name>
    <name type="common">Purple orchid tree</name>
    <name type="synonym">Phanera variegata</name>
    <dbReference type="NCBI Taxonomy" id="167791"/>
    <lineage>
        <taxon>Eukaryota</taxon>
        <taxon>Viridiplantae</taxon>
        <taxon>Streptophyta</taxon>
        <taxon>Embryophyta</taxon>
        <taxon>Tracheophyta</taxon>
        <taxon>Spermatophyta</taxon>
        <taxon>Magnoliopsida</taxon>
        <taxon>eudicotyledons</taxon>
        <taxon>Gunneridae</taxon>
        <taxon>Pentapetalae</taxon>
        <taxon>rosids</taxon>
        <taxon>fabids</taxon>
        <taxon>Fabales</taxon>
        <taxon>Fabaceae</taxon>
        <taxon>Cercidoideae</taxon>
        <taxon>Cercideae</taxon>
        <taxon>Bauhiniinae</taxon>
        <taxon>Bauhinia</taxon>
    </lineage>
</organism>
<dbReference type="EMBL" id="CM039436">
    <property type="protein sequence ID" value="KAI4315075.1"/>
    <property type="molecule type" value="Genomic_DNA"/>
</dbReference>
<reference evidence="1 2" key="1">
    <citation type="journal article" date="2022" name="DNA Res.">
        <title>Chromosomal-level genome assembly of the orchid tree Bauhinia variegata (Leguminosae; Cercidoideae) supports the allotetraploid origin hypothesis of Bauhinia.</title>
        <authorList>
            <person name="Zhong Y."/>
            <person name="Chen Y."/>
            <person name="Zheng D."/>
            <person name="Pang J."/>
            <person name="Liu Y."/>
            <person name="Luo S."/>
            <person name="Meng S."/>
            <person name="Qian L."/>
            <person name="Wei D."/>
            <person name="Dai S."/>
            <person name="Zhou R."/>
        </authorList>
    </citation>
    <scope>NUCLEOTIDE SEQUENCE [LARGE SCALE GENOMIC DNA]</scope>
    <source>
        <strain evidence="1">BV-YZ2020</strain>
    </source>
</reference>